<feature type="binding site" evidence="8">
    <location>
        <begin position="184"/>
        <end position="187"/>
    </location>
    <ligand>
        <name>ATP</name>
        <dbReference type="ChEBI" id="CHEBI:30616"/>
    </ligand>
</feature>
<comment type="similarity">
    <text evidence="2 8">Belongs to the pantothenate synthetase family.</text>
</comment>
<dbReference type="GO" id="GO:0005829">
    <property type="term" value="C:cytosol"/>
    <property type="evidence" value="ECO:0007669"/>
    <property type="project" value="TreeGrafter"/>
</dbReference>
<dbReference type="SUPFAM" id="SSF52374">
    <property type="entry name" value="Nucleotidylyl transferase"/>
    <property type="match status" value="1"/>
</dbReference>
<dbReference type="HAMAP" id="MF_00158">
    <property type="entry name" value="PanC"/>
    <property type="match status" value="1"/>
</dbReference>
<evidence type="ECO:0000256" key="6">
    <source>
        <dbReference type="ARBA" id="ARBA00022840"/>
    </source>
</evidence>
<dbReference type="PANTHER" id="PTHR21299:SF1">
    <property type="entry name" value="PANTOATE--BETA-ALANINE LIGASE"/>
    <property type="match status" value="1"/>
</dbReference>
<feature type="binding site" evidence="8">
    <location>
        <begin position="30"/>
        <end position="37"/>
    </location>
    <ligand>
        <name>ATP</name>
        <dbReference type="ChEBI" id="CHEBI:30616"/>
    </ligand>
</feature>
<comment type="subcellular location">
    <subcellularLocation>
        <location evidence="8">Cytoplasm</location>
    </subcellularLocation>
</comment>
<comment type="function">
    <text evidence="8">Catalyzes the condensation of pantoate with beta-alanine in an ATP-dependent reaction via a pantoyl-adenylate intermediate.</text>
</comment>
<keyword evidence="8" id="KW-0963">Cytoplasm</keyword>
<keyword evidence="5 8" id="KW-0547">Nucleotide-binding</keyword>
<dbReference type="STRING" id="655355.SAMN05216283_101149"/>
<evidence type="ECO:0000313" key="10">
    <source>
        <dbReference type="Proteomes" id="UP000198964"/>
    </source>
</evidence>
<evidence type="ECO:0000256" key="5">
    <source>
        <dbReference type="ARBA" id="ARBA00022741"/>
    </source>
</evidence>
<dbReference type="InterPro" id="IPR014729">
    <property type="entry name" value="Rossmann-like_a/b/a_fold"/>
</dbReference>
<evidence type="ECO:0000256" key="3">
    <source>
        <dbReference type="ARBA" id="ARBA00022598"/>
    </source>
</evidence>
<dbReference type="InterPro" id="IPR042176">
    <property type="entry name" value="Pantoate_ligase_C"/>
</dbReference>
<dbReference type="FunFam" id="3.40.50.620:FF:000013">
    <property type="entry name" value="Pantothenate synthetase"/>
    <property type="match status" value="1"/>
</dbReference>
<comment type="pathway">
    <text evidence="1 8">Cofactor biosynthesis; (R)-pantothenate biosynthesis; (R)-pantothenate from (R)-pantoate and beta-alanine: step 1/1.</text>
</comment>
<organism evidence="9 10">
    <name type="scientific">Sunxiuqinia elliptica</name>
    <dbReference type="NCBI Taxonomy" id="655355"/>
    <lineage>
        <taxon>Bacteria</taxon>
        <taxon>Pseudomonadati</taxon>
        <taxon>Bacteroidota</taxon>
        <taxon>Bacteroidia</taxon>
        <taxon>Marinilabiliales</taxon>
        <taxon>Prolixibacteraceae</taxon>
        <taxon>Sunxiuqinia</taxon>
    </lineage>
</organism>
<comment type="caution">
    <text evidence="8">Lacks conserved residue(s) required for the propagation of feature annotation.</text>
</comment>
<protein>
    <recommendedName>
        <fullName evidence="8">Pantothenate synthetase</fullName>
        <shortName evidence="8">PS</shortName>
        <ecNumber evidence="8">6.3.2.1</ecNumber>
    </recommendedName>
    <alternativeName>
        <fullName evidence="8">Pantoate--beta-alanine ligase</fullName>
    </alternativeName>
    <alternativeName>
        <fullName evidence="8">Pantoate-activating enzyme</fullName>
    </alternativeName>
</protein>
<keyword evidence="6 8" id="KW-0067">ATP-binding</keyword>
<dbReference type="Gene3D" id="3.40.50.620">
    <property type="entry name" value="HUPs"/>
    <property type="match status" value="1"/>
</dbReference>
<evidence type="ECO:0000256" key="7">
    <source>
        <dbReference type="ARBA" id="ARBA00048258"/>
    </source>
</evidence>
<keyword evidence="4 8" id="KW-0566">Pantothenate biosynthesis</keyword>
<comment type="catalytic activity">
    <reaction evidence="7 8">
        <text>(R)-pantoate + beta-alanine + ATP = (R)-pantothenate + AMP + diphosphate + H(+)</text>
        <dbReference type="Rhea" id="RHEA:10912"/>
        <dbReference type="ChEBI" id="CHEBI:15378"/>
        <dbReference type="ChEBI" id="CHEBI:15980"/>
        <dbReference type="ChEBI" id="CHEBI:29032"/>
        <dbReference type="ChEBI" id="CHEBI:30616"/>
        <dbReference type="ChEBI" id="CHEBI:33019"/>
        <dbReference type="ChEBI" id="CHEBI:57966"/>
        <dbReference type="ChEBI" id="CHEBI:456215"/>
        <dbReference type="EC" id="6.3.2.1"/>
    </reaction>
</comment>
<reference evidence="9 10" key="1">
    <citation type="submission" date="2016-10" db="EMBL/GenBank/DDBJ databases">
        <authorList>
            <person name="de Groot N.N."/>
        </authorList>
    </citation>
    <scope>NUCLEOTIDE SEQUENCE [LARGE SCALE GENOMIC DNA]</scope>
    <source>
        <strain evidence="9 10">CGMCC 1.9156</strain>
    </source>
</reference>
<dbReference type="InterPro" id="IPR003721">
    <property type="entry name" value="Pantoate_ligase"/>
</dbReference>
<feature type="binding site" evidence="8">
    <location>
        <position position="61"/>
    </location>
    <ligand>
        <name>(R)-pantoate</name>
        <dbReference type="ChEBI" id="CHEBI:15980"/>
    </ligand>
</feature>
<dbReference type="Gene3D" id="3.30.1300.10">
    <property type="entry name" value="Pantoate-beta-alanine ligase, C-terminal domain"/>
    <property type="match status" value="1"/>
</dbReference>
<accession>A0A1I2AMV9</accession>
<dbReference type="NCBIfam" id="TIGR00018">
    <property type="entry name" value="panC"/>
    <property type="match status" value="1"/>
</dbReference>
<name>A0A1I2AMV9_9BACT</name>
<dbReference type="AlphaFoldDB" id="A0A1I2AMV9"/>
<dbReference type="GO" id="GO:0015940">
    <property type="term" value="P:pantothenate biosynthetic process"/>
    <property type="evidence" value="ECO:0007669"/>
    <property type="project" value="UniProtKB-UniRule"/>
</dbReference>
<feature type="binding site" evidence="8">
    <location>
        <position position="61"/>
    </location>
    <ligand>
        <name>beta-alanine</name>
        <dbReference type="ChEBI" id="CHEBI:57966"/>
    </ligand>
</feature>
<feature type="binding site" evidence="8">
    <location>
        <position position="153"/>
    </location>
    <ligand>
        <name>(R)-pantoate</name>
        <dbReference type="ChEBI" id="CHEBI:15980"/>
    </ligand>
</feature>
<comment type="miscellaneous">
    <text evidence="8">The reaction proceeds by a bi uni uni bi ping pong mechanism.</text>
</comment>
<dbReference type="GO" id="GO:0005524">
    <property type="term" value="F:ATP binding"/>
    <property type="evidence" value="ECO:0007669"/>
    <property type="project" value="UniProtKB-KW"/>
</dbReference>
<feature type="active site" description="Proton donor" evidence="8">
    <location>
        <position position="37"/>
    </location>
</feature>
<feature type="binding site" evidence="8">
    <location>
        <begin position="147"/>
        <end position="150"/>
    </location>
    <ligand>
        <name>ATP</name>
        <dbReference type="ChEBI" id="CHEBI:30616"/>
    </ligand>
</feature>
<dbReference type="GO" id="GO:0004592">
    <property type="term" value="F:pantoate-beta-alanine ligase activity"/>
    <property type="evidence" value="ECO:0007669"/>
    <property type="project" value="UniProtKB-UniRule"/>
</dbReference>
<dbReference type="EMBL" id="FONW01000001">
    <property type="protein sequence ID" value="SFE44343.1"/>
    <property type="molecule type" value="Genomic_DNA"/>
</dbReference>
<dbReference type="PANTHER" id="PTHR21299">
    <property type="entry name" value="CYTIDYLATE KINASE/PANTOATE-BETA-ALANINE LIGASE"/>
    <property type="match status" value="1"/>
</dbReference>
<dbReference type="CDD" id="cd00560">
    <property type="entry name" value="PanC"/>
    <property type="match status" value="1"/>
</dbReference>
<proteinExistence type="inferred from homology"/>
<comment type="subunit">
    <text evidence="8">Homodimer.</text>
</comment>
<dbReference type="UniPathway" id="UPA00028">
    <property type="reaction ID" value="UER00005"/>
</dbReference>
<gene>
    <name evidence="8" type="primary">panC</name>
    <name evidence="9" type="ORF">SAMN05216283_101149</name>
</gene>
<sequence>MLVVKEIKELQELIRKKKEEGNTVGFVPTMGALHPGHLSLVNIAGQQSDFVVVSIFVNPTQFNDKNDLINYPRTLERDLSLLDPTACQLVFAPEVATMYPEEDKRQFNFGKLEQVMEGQFRPGHFNGVAQVVSKLFDMVKPDKAFFGLKDFQQLVIIKALVKQLSMPIEIVPCPIMREEDGLAMSSRNQRLSPEQRENAPHIYQTLKEARNKASEMSVKELKQWVVSTIDQNPYLQTEYFEITDDEDLNAVERWEDPLNKVGCVAVHCGEIRLIDNIVFE</sequence>
<dbReference type="Pfam" id="PF02569">
    <property type="entry name" value="Pantoate_ligase"/>
    <property type="match status" value="1"/>
</dbReference>
<dbReference type="Proteomes" id="UP000198964">
    <property type="component" value="Unassembled WGS sequence"/>
</dbReference>
<evidence type="ECO:0000256" key="8">
    <source>
        <dbReference type="HAMAP-Rule" id="MF_00158"/>
    </source>
</evidence>
<dbReference type="EC" id="6.3.2.1" evidence="8"/>
<keyword evidence="10" id="KW-1185">Reference proteome</keyword>
<evidence type="ECO:0000256" key="2">
    <source>
        <dbReference type="ARBA" id="ARBA00009256"/>
    </source>
</evidence>
<dbReference type="RefSeq" id="WP_093917905.1">
    <property type="nucleotide sequence ID" value="NZ_FONW01000001.1"/>
</dbReference>
<evidence type="ECO:0000256" key="4">
    <source>
        <dbReference type="ARBA" id="ARBA00022655"/>
    </source>
</evidence>
<evidence type="ECO:0000256" key="1">
    <source>
        <dbReference type="ARBA" id="ARBA00004990"/>
    </source>
</evidence>
<evidence type="ECO:0000313" key="9">
    <source>
        <dbReference type="EMBL" id="SFE44343.1"/>
    </source>
</evidence>
<keyword evidence="3 8" id="KW-0436">Ligase</keyword>